<protein>
    <submittedName>
        <fullName evidence="1">Uncharacterized protein</fullName>
    </submittedName>
</protein>
<name>A0ABQ3E9M7_9ACTN</name>
<sequence>MTTAPRPSRGVPPMPERSIAALRAAIAAHAPQLLDDFEANWRAKIADTYDIGAAPAFLARWWGEYALARDPELDRHVRDLEARAAQCTDPDKAKDLLEEASRIHHSVRRLGPGE</sequence>
<evidence type="ECO:0000313" key="1">
    <source>
        <dbReference type="EMBL" id="GHB30875.1"/>
    </source>
</evidence>
<evidence type="ECO:0000313" key="2">
    <source>
        <dbReference type="Proteomes" id="UP000599437"/>
    </source>
</evidence>
<dbReference type="Proteomes" id="UP000599437">
    <property type="component" value="Unassembled WGS sequence"/>
</dbReference>
<reference evidence="2" key="1">
    <citation type="journal article" date="2019" name="Int. J. Syst. Evol. Microbiol.">
        <title>The Global Catalogue of Microorganisms (GCM) 10K type strain sequencing project: providing services to taxonomists for standard genome sequencing and annotation.</title>
        <authorList>
            <consortium name="The Broad Institute Genomics Platform"/>
            <consortium name="The Broad Institute Genome Sequencing Center for Infectious Disease"/>
            <person name="Wu L."/>
            <person name="Ma J."/>
        </authorList>
    </citation>
    <scope>NUCLEOTIDE SEQUENCE [LARGE SCALE GENOMIC DNA]</scope>
    <source>
        <strain evidence="2">JCM 4737</strain>
    </source>
</reference>
<accession>A0ABQ3E9M7</accession>
<gene>
    <name evidence="1" type="ORF">GCM10010346_62820</name>
</gene>
<keyword evidence="2" id="KW-1185">Reference proteome</keyword>
<proteinExistence type="predicted"/>
<dbReference type="EMBL" id="BMVO01000038">
    <property type="protein sequence ID" value="GHB30875.1"/>
    <property type="molecule type" value="Genomic_DNA"/>
</dbReference>
<organism evidence="1 2">
    <name type="scientific">Streptomyces chryseus</name>
    <dbReference type="NCBI Taxonomy" id="68186"/>
    <lineage>
        <taxon>Bacteria</taxon>
        <taxon>Bacillati</taxon>
        <taxon>Actinomycetota</taxon>
        <taxon>Actinomycetes</taxon>
        <taxon>Kitasatosporales</taxon>
        <taxon>Streptomycetaceae</taxon>
        <taxon>Streptomyces</taxon>
    </lineage>
</organism>
<dbReference type="RefSeq" id="WP_189716435.1">
    <property type="nucleotide sequence ID" value="NZ_BMVO01000038.1"/>
</dbReference>
<comment type="caution">
    <text evidence="1">The sequence shown here is derived from an EMBL/GenBank/DDBJ whole genome shotgun (WGS) entry which is preliminary data.</text>
</comment>